<evidence type="ECO:0000259" key="2">
    <source>
        <dbReference type="PROSITE" id="PS50110"/>
    </source>
</evidence>
<keyword evidence="1" id="KW-0597">Phosphoprotein</keyword>
<name>A0A553BW84_9FLAO</name>
<dbReference type="Gene3D" id="3.40.50.2300">
    <property type="match status" value="1"/>
</dbReference>
<dbReference type="Pfam" id="PF04397">
    <property type="entry name" value="LytTR"/>
    <property type="match status" value="1"/>
</dbReference>
<dbReference type="SMART" id="SM00448">
    <property type="entry name" value="REC"/>
    <property type="match status" value="1"/>
</dbReference>
<dbReference type="AlphaFoldDB" id="A0A553BW84"/>
<dbReference type="GO" id="GO:0000156">
    <property type="term" value="F:phosphorelay response regulator activity"/>
    <property type="evidence" value="ECO:0007669"/>
    <property type="project" value="InterPro"/>
</dbReference>
<dbReference type="Pfam" id="PF00072">
    <property type="entry name" value="Response_reg"/>
    <property type="match status" value="1"/>
</dbReference>
<evidence type="ECO:0000259" key="3">
    <source>
        <dbReference type="PROSITE" id="PS50930"/>
    </source>
</evidence>
<reference evidence="4 5" key="1">
    <citation type="submission" date="2019-07" db="EMBL/GenBank/DDBJ databases">
        <title>Novel species of Flavobacterium.</title>
        <authorList>
            <person name="Liu Q."/>
            <person name="Xin Y.-H."/>
        </authorList>
    </citation>
    <scope>NUCLEOTIDE SEQUENCE [LARGE SCALE GENOMIC DNA]</scope>
    <source>
        <strain evidence="4 5">GSR22</strain>
    </source>
</reference>
<dbReference type="Proteomes" id="UP000318669">
    <property type="component" value="Unassembled WGS sequence"/>
</dbReference>
<dbReference type="EMBL" id="VJZL01000003">
    <property type="protein sequence ID" value="TRX12532.1"/>
    <property type="molecule type" value="Genomic_DNA"/>
</dbReference>
<dbReference type="SMART" id="SM00850">
    <property type="entry name" value="LytTR"/>
    <property type="match status" value="1"/>
</dbReference>
<dbReference type="PANTHER" id="PTHR37299">
    <property type="entry name" value="TRANSCRIPTIONAL REGULATOR-RELATED"/>
    <property type="match status" value="1"/>
</dbReference>
<sequence length="250" mass="29023">MILKCIAVDDEPLALQIIVSYIEQTPSLSLVGQFSNAIEALKAIHEQDIDLIFLDIRMPDINGIELAKIVEQYRVKGNLRIIFTTAFDQYALDSYKVDALDYLLKPFSFVDFSKSVAKALGYFELIRNPEQEVQKFNPPIPETEVAYIYLKFEYQLVRIAVDDIIYIESMKDYVKVFRLSEDKPLLSLTSMKSLEEKLPENKFMRIHRSYIVSLDKIKSATKNSVQIDKITIAVTDQYKDNFMKFFKDWA</sequence>
<dbReference type="PANTHER" id="PTHR37299:SF1">
    <property type="entry name" value="STAGE 0 SPORULATION PROTEIN A HOMOLOG"/>
    <property type="match status" value="1"/>
</dbReference>
<organism evidence="4 5">
    <name type="scientific">Flavobacterium gawalongense</name>
    <dbReference type="NCBI Taxonomy" id="2594432"/>
    <lineage>
        <taxon>Bacteria</taxon>
        <taxon>Pseudomonadati</taxon>
        <taxon>Bacteroidota</taxon>
        <taxon>Flavobacteriia</taxon>
        <taxon>Flavobacteriales</taxon>
        <taxon>Flavobacteriaceae</taxon>
        <taxon>Flavobacterium</taxon>
    </lineage>
</organism>
<dbReference type="SUPFAM" id="SSF52172">
    <property type="entry name" value="CheY-like"/>
    <property type="match status" value="1"/>
</dbReference>
<feature type="domain" description="HTH LytTR-type" evidence="3">
    <location>
        <begin position="148"/>
        <end position="219"/>
    </location>
</feature>
<dbReference type="InterPro" id="IPR007492">
    <property type="entry name" value="LytTR_DNA-bd_dom"/>
</dbReference>
<comment type="caution">
    <text evidence="4">The sequence shown here is derived from an EMBL/GenBank/DDBJ whole genome shotgun (WGS) entry which is preliminary data.</text>
</comment>
<dbReference type="InterPro" id="IPR011006">
    <property type="entry name" value="CheY-like_superfamily"/>
</dbReference>
<dbReference type="PROSITE" id="PS50930">
    <property type="entry name" value="HTH_LYTTR"/>
    <property type="match status" value="1"/>
</dbReference>
<gene>
    <name evidence="4" type="ORF">FNW11_03075</name>
</gene>
<dbReference type="GO" id="GO:0003677">
    <property type="term" value="F:DNA binding"/>
    <property type="evidence" value="ECO:0007669"/>
    <property type="project" value="InterPro"/>
</dbReference>
<feature type="domain" description="Response regulatory" evidence="2">
    <location>
        <begin position="4"/>
        <end position="120"/>
    </location>
</feature>
<proteinExistence type="predicted"/>
<protein>
    <submittedName>
        <fullName evidence="4">Response regulator transcription factor</fullName>
    </submittedName>
</protein>
<dbReference type="InterPro" id="IPR001789">
    <property type="entry name" value="Sig_transdc_resp-reg_receiver"/>
</dbReference>
<dbReference type="InterPro" id="IPR046947">
    <property type="entry name" value="LytR-like"/>
</dbReference>
<feature type="modified residue" description="4-aspartylphosphate" evidence="1">
    <location>
        <position position="55"/>
    </location>
</feature>
<evidence type="ECO:0000256" key="1">
    <source>
        <dbReference type="PROSITE-ProRule" id="PRU00169"/>
    </source>
</evidence>
<dbReference type="RefSeq" id="WP_144064506.1">
    <property type="nucleotide sequence ID" value="NZ_VJZL01000003.1"/>
</dbReference>
<dbReference type="Gene3D" id="2.40.50.1020">
    <property type="entry name" value="LytTr DNA-binding domain"/>
    <property type="match status" value="1"/>
</dbReference>
<dbReference type="OrthoDB" id="2168082at2"/>
<accession>A0A553BW84</accession>
<evidence type="ECO:0000313" key="4">
    <source>
        <dbReference type="EMBL" id="TRX12532.1"/>
    </source>
</evidence>
<dbReference type="PROSITE" id="PS50110">
    <property type="entry name" value="RESPONSE_REGULATORY"/>
    <property type="match status" value="1"/>
</dbReference>
<evidence type="ECO:0000313" key="5">
    <source>
        <dbReference type="Proteomes" id="UP000318669"/>
    </source>
</evidence>